<evidence type="ECO:0000256" key="1">
    <source>
        <dbReference type="ARBA" id="ARBA00022448"/>
    </source>
</evidence>
<organism evidence="5 6">
    <name type="scientific">Aliivibrio sifiae</name>
    <dbReference type="NCBI Taxonomy" id="566293"/>
    <lineage>
        <taxon>Bacteria</taxon>
        <taxon>Pseudomonadati</taxon>
        <taxon>Pseudomonadota</taxon>
        <taxon>Gammaproteobacteria</taxon>
        <taxon>Vibrionales</taxon>
        <taxon>Vibrionaceae</taxon>
        <taxon>Aliivibrio</taxon>
    </lineage>
</organism>
<dbReference type="EMBL" id="MSCO01000001">
    <property type="protein sequence ID" value="PQJ88895.1"/>
    <property type="molecule type" value="Genomic_DNA"/>
</dbReference>
<keyword evidence="3 5" id="KW-0067">ATP-binding</keyword>
<dbReference type="Pfam" id="PF00005">
    <property type="entry name" value="ABC_tran"/>
    <property type="match status" value="1"/>
</dbReference>
<evidence type="ECO:0000256" key="3">
    <source>
        <dbReference type="ARBA" id="ARBA00022840"/>
    </source>
</evidence>
<evidence type="ECO:0000256" key="2">
    <source>
        <dbReference type="ARBA" id="ARBA00022741"/>
    </source>
</evidence>
<accession>A0A2S7XCN9</accession>
<evidence type="ECO:0000259" key="4">
    <source>
        <dbReference type="PROSITE" id="PS50893"/>
    </source>
</evidence>
<dbReference type="InterPro" id="IPR050319">
    <property type="entry name" value="ABC_transp_ATP-bind"/>
</dbReference>
<dbReference type="GO" id="GO:0005524">
    <property type="term" value="F:ATP binding"/>
    <property type="evidence" value="ECO:0007669"/>
    <property type="project" value="UniProtKB-KW"/>
</dbReference>
<dbReference type="InterPro" id="IPR003593">
    <property type="entry name" value="AAA+_ATPase"/>
</dbReference>
<evidence type="ECO:0000313" key="6">
    <source>
        <dbReference type="Proteomes" id="UP000239263"/>
    </source>
</evidence>
<dbReference type="OrthoDB" id="8481147at2"/>
<dbReference type="AlphaFoldDB" id="A0A2S7XCN9"/>
<reference evidence="5 6" key="1">
    <citation type="submission" date="2016-12" db="EMBL/GenBank/DDBJ databases">
        <title>Diversity of luminous bacteria.</title>
        <authorList>
            <person name="Yoshizawa S."/>
            <person name="Kogure K."/>
        </authorList>
    </citation>
    <scope>NUCLEOTIDE SEQUENCE [LARGE SCALE GENOMIC DNA]</scope>
    <source>
        <strain evidence="5 6">ATCC 33715</strain>
    </source>
</reference>
<dbReference type="Proteomes" id="UP000239263">
    <property type="component" value="Unassembled WGS sequence"/>
</dbReference>
<dbReference type="SMART" id="SM00382">
    <property type="entry name" value="AAA"/>
    <property type="match status" value="1"/>
</dbReference>
<dbReference type="CDD" id="cd03257">
    <property type="entry name" value="ABC_NikE_OppD_transporters"/>
    <property type="match status" value="1"/>
</dbReference>
<dbReference type="InterPro" id="IPR003439">
    <property type="entry name" value="ABC_transporter-like_ATP-bd"/>
</dbReference>
<dbReference type="SUPFAM" id="SSF52540">
    <property type="entry name" value="P-loop containing nucleoside triphosphate hydrolases"/>
    <property type="match status" value="1"/>
</dbReference>
<dbReference type="RefSeq" id="WP_105054471.1">
    <property type="nucleotide sequence ID" value="NZ_CAWNRT010000001.1"/>
</dbReference>
<dbReference type="PANTHER" id="PTHR43776">
    <property type="entry name" value="TRANSPORT ATP-BINDING PROTEIN"/>
    <property type="match status" value="1"/>
</dbReference>
<dbReference type="GO" id="GO:0016887">
    <property type="term" value="F:ATP hydrolysis activity"/>
    <property type="evidence" value="ECO:0007669"/>
    <property type="project" value="InterPro"/>
</dbReference>
<sequence>MNKIITSIQFDSVSVHHYSLPRWLGGKPFKALNNINLCIKDKNLAIVGPSGAGKSTLIELLFGLRKTTSGHITLFGNSLPISSRKAQISVSKRMQLIPQEPHTSLNPYYTIYQILHEPLLNLKDESDHTARIKETLKEVGLSKKLLSLTAQQLSTGQAQRVAIARALVVKPSILIADEPTSSLDPVSRQKILDLLMSLKSRLNMRLILITHDLQAAQTLCDDILVLDHGEVAEFGPSNQIMTAPNHPTTQALINAQSLIIPNQPTQLLE</sequence>
<evidence type="ECO:0000313" key="5">
    <source>
        <dbReference type="EMBL" id="PQJ88895.1"/>
    </source>
</evidence>
<keyword evidence="2" id="KW-0547">Nucleotide-binding</keyword>
<keyword evidence="1" id="KW-0813">Transport</keyword>
<feature type="domain" description="ABC transporter" evidence="4">
    <location>
        <begin position="8"/>
        <end position="253"/>
    </location>
</feature>
<proteinExistence type="predicted"/>
<dbReference type="PROSITE" id="PS50893">
    <property type="entry name" value="ABC_TRANSPORTER_2"/>
    <property type="match status" value="1"/>
</dbReference>
<gene>
    <name evidence="5" type="ORF">BTO22_04550</name>
</gene>
<dbReference type="Gene3D" id="3.40.50.300">
    <property type="entry name" value="P-loop containing nucleotide triphosphate hydrolases"/>
    <property type="match status" value="1"/>
</dbReference>
<name>A0A2S7XCN9_9GAMM</name>
<dbReference type="GO" id="GO:0055085">
    <property type="term" value="P:transmembrane transport"/>
    <property type="evidence" value="ECO:0007669"/>
    <property type="project" value="UniProtKB-ARBA"/>
</dbReference>
<comment type="caution">
    <text evidence="5">The sequence shown here is derived from an EMBL/GenBank/DDBJ whole genome shotgun (WGS) entry which is preliminary data.</text>
</comment>
<protein>
    <submittedName>
        <fullName evidence="5">ABC transporter ATP-binding protein</fullName>
    </submittedName>
</protein>
<dbReference type="InterPro" id="IPR027417">
    <property type="entry name" value="P-loop_NTPase"/>
</dbReference>